<evidence type="ECO:0000313" key="1">
    <source>
        <dbReference type="EMBL" id="MCI4685053.1"/>
    </source>
</evidence>
<accession>A0ABS9ZBM9</accession>
<reference evidence="1" key="1">
    <citation type="journal article" date="2022" name="ISME J.">
        <title>Identification of active gaseous-alkane degraders at natural gas seeps.</title>
        <authorList>
            <person name="Farhan Ul Haque M."/>
            <person name="Hernandez M."/>
            <person name="Crombie A.T."/>
            <person name="Murrell J.C."/>
        </authorList>
    </citation>
    <scope>NUCLEOTIDE SEQUENCE</scope>
    <source>
        <strain evidence="1">PC2</strain>
    </source>
</reference>
<organism evidence="1 2">
    <name type="scientific">Candidatus Rhodoblastus alkanivorans</name>
    <dbReference type="NCBI Taxonomy" id="2954117"/>
    <lineage>
        <taxon>Bacteria</taxon>
        <taxon>Pseudomonadati</taxon>
        <taxon>Pseudomonadota</taxon>
        <taxon>Alphaproteobacteria</taxon>
        <taxon>Hyphomicrobiales</taxon>
        <taxon>Rhodoblastaceae</taxon>
        <taxon>Rhodoblastus</taxon>
    </lineage>
</organism>
<protein>
    <recommendedName>
        <fullName evidence="3">MarR family transcriptional regulator</fullName>
    </recommendedName>
</protein>
<evidence type="ECO:0008006" key="3">
    <source>
        <dbReference type="Google" id="ProtNLM"/>
    </source>
</evidence>
<proteinExistence type="predicted"/>
<dbReference type="Proteomes" id="UP001139104">
    <property type="component" value="Unassembled WGS sequence"/>
</dbReference>
<dbReference type="Pfam" id="PF25212">
    <property type="entry name" value="HVO_A0114"/>
    <property type="match status" value="1"/>
</dbReference>
<dbReference type="EMBL" id="JAIVFP010000003">
    <property type="protein sequence ID" value="MCI4685053.1"/>
    <property type="molecule type" value="Genomic_DNA"/>
</dbReference>
<dbReference type="Gene3D" id="1.10.10.10">
    <property type="entry name" value="Winged helix-like DNA-binding domain superfamily/Winged helix DNA-binding domain"/>
    <property type="match status" value="1"/>
</dbReference>
<dbReference type="SUPFAM" id="SSF46785">
    <property type="entry name" value="Winged helix' DNA-binding domain"/>
    <property type="match status" value="1"/>
</dbReference>
<sequence>MSDNIRIHIGDAKDMGQRFIDAWRRAERGEDVNETNLTFLDLESLLAALTPKRLDLLRYVRHHPVANIKALAADLHRDYKNVHQDVRELTKLGLLSRSADQVIAPFAEVDARFVL</sequence>
<comment type="caution">
    <text evidence="1">The sequence shown here is derived from an EMBL/GenBank/DDBJ whole genome shotgun (WGS) entry which is preliminary data.</text>
</comment>
<evidence type="ECO:0000313" key="2">
    <source>
        <dbReference type="Proteomes" id="UP001139104"/>
    </source>
</evidence>
<gene>
    <name evidence="1" type="ORF">K2U94_20215</name>
</gene>
<keyword evidence="2" id="KW-1185">Reference proteome</keyword>
<dbReference type="InterPro" id="IPR036388">
    <property type="entry name" value="WH-like_DNA-bd_sf"/>
</dbReference>
<dbReference type="RefSeq" id="WP_243069077.1">
    <property type="nucleotide sequence ID" value="NZ_JAIVFK010000075.1"/>
</dbReference>
<name>A0ABS9ZBM9_9HYPH</name>
<dbReference type="InterPro" id="IPR036390">
    <property type="entry name" value="WH_DNA-bd_sf"/>
</dbReference>